<dbReference type="Proteomes" id="UP000887579">
    <property type="component" value="Unplaced"/>
</dbReference>
<organism evidence="1 2">
    <name type="scientific">Panagrolaimus sp. ES5</name>
    <dbReference type="NCBI Taxonomy" id="591445"/>
    <lineage>
        <taxon>Eukaryota</taxon>
        <taxon>Metazoa</taxon>
        <taxon>Ecdysozoa</taxon>
        <taxon>Nematoda</taxon>
        <taxon>Chromadorea</taxon>
        <taxon>Rhabditida</taxon>
        <taxon>Tylenchina</taxon>
        <taxon>Panagrolaimomorpha</taxon>
        <taxon>Panagrolaimoidea</taxon>
        <taxon>Panagrolaimidae</taxon>
        <taxon>Panagrolaimus</taxon>
    </lineage>
</organism>
<proteinExistence type="predicted"/>
<evidence type="ECO:0000313" key="2">
    <source>
        <dbReference type="WBParaSite" id="ES5_v2.g934.t1"/>
    </source>
</evidence>
<evidence type="ECO:0000313" key="1">
    <source>
        <dbReference type="Proteomes" id="UP000887579"/>
    </source>
</evidence>
<dbReference type="WBParaSite" id="ES5_v2.g934.t1">
    <property type="protein sequence ID" value="ES5_v2.g934.t1"/>
    <property type="gene ID" value="ES5_v2.g934"/>
</dbReference>
<accession>A0AC34GWB0</accession>
<sequence>MKKSPGFVAAVMELLVQEIPFVYLHFDRLKYAWTMAKRFCVSAIICDCNLNFCPLSFIFETKELAFVYGTKTSGTTGEPKSV</sequence>
<reference evidence="2" key="1">
    <citation type="submission" date="2022-11" db="UniProtKB">
        <authorList>
            <consortium name="WormBaseParasite"/>
        </authorList>
    </citation>
    <scope>IDENTIFICATION</scope>
</reference>
<name>A0AC34GWB0_9BILA</name>
<protein>
    <submittedName>
        <fullName evidence="2">Uncharacterized protein</fullName>
    </submittedName>
</protein>